<proteinExistence type="predicted"/>
<name>A0A2T8HEK1_9SPHI</name>
<organism evidence="2 3">
    <name type="scientific">Sphingobacterium corticibacter</name>
    <dbReference type="NCBI Taxonomy" id="2171749"/>
    <lineage>
        <taxon>Bacteria</taxon>
        <taxon>Pseudomonadati</taxon>
        <taxon>Bacteroidota</taxon>
        <taxon>Sphingobacteriia</taxon>
        <taxon>Sphingobacteriales</taxon>
        <taxon>Sphingobacteriaceae</taxon>
        <taxon>Sphingobacterium</taxon>
    </lineage>
</organism>
<dbReference type="RefSeq" id="WP_116777193.1">
    <property type="nucleotide sequence ID" value="NZ_QDKG01000010.1"/>
</dbReference>
<feature type="transmembrane region" description="Helical" evidence="1">
    <location>
        <begin position="7"/>
        <end position="24"/>
    </location>
</feature>
<gene>
    <name evidence="2" type="ORF">DC487_17055</name>
</gene>
<sequence>MKNIIKKFFIALTSSVIFTFLWFIDFKDNQHGITNYYFNSAQAQQGNPQTFTFSLINPPRSSIDMAFGGGQRVDASARNNNVIGASLIWTENRFGRNIYQGLMLPGQVATYVDGILATNPRYSYTGSTASSTASIGFTYTTRL</sequence>
<accession>A0A2T8HEK1</accession>
<reference evidence="2 3" key="1">
    <citation type="submission" date="2018-04" db="EMBL/GenBank/DDBJ databases">
        <title>Sphingobacterium cortibacter sp. nov.</title>
        <authorList>
            <person name="Li Y."/>
        </authorList>
    </citation>
    <scope>NUCLEOTIDE SEQUENCE [LARGE SCALE GENOMIC DNA]</scope>
    <source>
        <strain evidence="2 3">2c-3</strain>
    </source>
</reference>
<keyword evidence="3" id="KW-1185">Reference proteome</keyword>
<comment type="caution">
    <text evidence="2">The sequence shown here is derived from an EMBL/GenBank/DDBJ whole genome shotgun (WGS) entry which is preliminary data.</text>
</comment>
<evidence type="ECO:0000313" key="3">
    <source>
        <dbReference type="Proteomes" id="UP000245627"/>
    </source>
</evidence>
<evidence type="ECO:0000313" key="2">
    <source>
        <dbReference type="EMBL" id="PVH23858.1"/>
    </source>
</evidence>
<evidence type="ECO:0000256" key="1">
    <source>
        <dbReference type="SAM" id="Phobius"/>
    </source>
</evidence>
<keyword evidence="1" id="KW-0472">Membrane</keyword>
<dbReference type="AlphaFoldDB" id="A0A2T8HEK1"/>
<keyword evidence="1" id="KW-1133">Transmembrane helix</keyword>
<protein>
    <submittedName>
        <fullName evidence="2">Uncharacterized protein</fullName>
    </submittedName>
</protein>
<keyword evidence="1" id="KW-0812">Transmembrane</keyword>
<dbReference type="EMBL" id="QDKG01000010">
    <property type="protein sequence ID" value="PVH23858.1"/>
    <property type="molecule type" value="Genomic_DNA"/>
</dbReference>
<dbReference type="Proteomes" id="UP000245627">
    <property type="component" value="Unassembled WGS sequence"/>
</dbReference>